<feature type="transmembrane region" description="Helical" evidence="7">
    <location>
        <begin position="783"/>
        <end position="807"/>
    </location>
</feature>
<comment type="subcellular location">
    <subcellularLocation>
        <location evidence="1">Cell membrane</location>
        <topology evidence="1">Multi-pass membrane protein</topology>
    </subcellularLocation>
</comment>
<dbReference type="SUPFAM" id="SSF82866">
    <property type="entry name" value="Multidrug efflux transporter AcrB transmembrane domain"/>
    <property type="match status" value="2"/>
</dbReference>
<comment type="similarity">
    <text evidence="2">Belongs to the resistance-nodulation-cell division (RND) (TC 2.A.6) family. MmpL subfamily.</text>
</comment>
<feature type="transmembrane region" description="Helical" evidence="7">
    <location>
        <begin position="456"/>
        <end position="476"/>
    </location>
</feature>
<dbReference type="PANTHER" id="PTHR33406:SF6">
    <property type="entry name" value="MEMBRANE PROTEIN YDGH-RELATED"/>
    <property type="match status" value="1"/>
</dbReference>
<evidence type="ECO:0000256" key="1">
    <source>
        <dbReference type="ARBA" id="ARBA00004651"/>
    </source>
</evidence>
<dbReference type="EMBL" id="FN869859">
    <property type="protein sequence ID" value="CCC81417.1"/>
    <property type="molecule type" value="Genomic_DNA"/>
</dbReference>
<dbReference type="PROSITE" id="PS50156">
    <property type="entry name" value="SSD"/>
    <property type="match status" value="1"/>
</dbReference>
<feature type="transmembrane region" description="Helical" evidence="7">
    <location>
        <begin position="482"/>
        <end position="508"/>
    </location>
</feature>
<dbReference type="InterPro" id="IPR050545">
    <property type="entry name" value="Mycobact_MmpL"/>
</dbReference>
<evidence type="ECO:0000256" key="2">
    <source>
        <dbReference type="ARBA" id="ARBA00010157"/>
    </source>
</evidence>
<feature type="transmembrane region" description="Helical" evidence="7">
    <location>
        <begin position="545"/>
        <end position="566"/>
    </location>
</feature>
<keyword evidence="10" id="KW-1185">Reference proteome</keyword>
<evidence type="ECO:0000256" key="6">
    <source>
        <dbReference type="ARBA" id="ARBA00023136"/>
    </source>
</evidence>
<reference evidence="9 10" key="1">
    <citation type="journal article" date="2011" name="PLoS ONE">
        <title>The complete genome sequence of Thermoproteus tenax: a physiologically versatile member of the Crenarchaeota.</title>
        <authorList>
            <person name="Siebers B."/>
            <person name="Zaparty M."/>
            <person name="Raddatz G."/>
            <person name="Tjaden B."/>
            <person name="Albers S.V."/>
            <person name="Bell S.D."/>
            <person name="Blombach F."/>
            <person name="Kletzin A."/>
            <person name="Kyrpides N."/>
            <person name="Lanz C."/>
            <person name="Plagens A."/>
            <person name="Rampp M."/>
            <person name="Rosinus A."/>
            <person name="von Jan M."/>
            <person name="Makarova K.S."/>
            <person name="Klenk H.P."/>
            <person name="Schuster S.C."/>
            <person name="Hensel R."/>
        </authorList>
    </citation>
    <scope>NUCLEOTIDE SEQUENCE [LARGE SCALE GENOMIC DNA]</scope>
    <source>
        <strain evidence="10">ATCC 35583 / DSM 2078 / JCM 9277 / NBRC 100435 / Kra 1</strain>
    </source>
</reference>
<keyword evidence="3" id="KW-1003">Cell membrane</keyword>
<dbReference type="InterPro" id="IPR004869">
    <property type="entry name" value="MMPL_dom"/>
</dbReference>
<evidence type="ECO:0000256" key="4">
    <source>
        <dbReference type="ARBA" id="ARBA00022692"/>
    </source>
</evidence>
<dbReference type="STRING" id="768679.TTX_0762"/>
<dbReference type="Proteomes" id="UP000002654">
    <property type="component" value="Chromosome"/>
</dbReference>
<evidence type="ECO:0000256" key="7">
    <source>
        <dbReference type="SAM" id="Phobius"/>
    </source>
</evidence>
<dbReference type="RefSeq" id="WP_014126673.1">
    <property type="nucleotide sequence ID" value="NC_016070.1"/>
</dbReference>
<feature type="transmembrane region" description="Helical" evidence="7">
    <location>
        <begin position="742"/>
        <end position="762"/>
    </location>
</feature>
<evidence type="ECO:0000259" key="8">
    <source>
        <dbReference type="PROSITE" id="PS50156"/>
    </source>
</evidence>
<dbReference type="HOGENOM" id="CLU_313455_0_0_2"/>
<dbReference type="PANTHER" id="PTHR33406">
    <property type="entry name" value="MEMBRANE PROTEIN MJ1562-RELATED"/>
    <property type="match status" value="1"/>
</dbReference>
<proteinExistence type="inferred from homology"/>
<dbReference type="Pfam" id="PF03176">
    <property type="entry name" value="MMPL"/>
    <property type="match status" value="2"/>
</dbReference>
<feature type="transmembrane region" description="Helical" evidence="7">
    <location>
        <begin position="362"/>
        <end position="382"/>
    </location>
</feature>
<evidence type="ECO:0000313" key="9">
    <source>
        <dbReference type="EMBL" id="CCC81417.1"/>
    </source>
</evidence>
<dbReference type="InterPro" id="IPR000731">
    <property type="entry name" value="SSD"/>
</dbReference>
<dbReference type="PaxDb" id="768679-TTX_0762"/>
<keyword evidence="5 7" id="KW-1133">Transmembrane helix</keyword>
<evidence type="ECO:0000256" key="3">
    <source>
        <dbReference type="ARBA" id="ARBA00022475"/>
    </source>
</evidence>
<gene>
    <name evidence="9" type="ordered locus">TTX_0762</name>
</gene>
<feature type="domain" description="SSD" evidence="8">
    <location>
        <begin position="365"/>
        <end position="507"/>
    </location>
</feature>
<dbReference type="GO" id="GO:0005886">
    <property type="term" value="C:plasma membrane"/>
    <property type="evidence" value="ECO:0007669"/>
    <property type="project" value="UniProtKB-SubCell"/>
</dbReference>
<feature type="transmembrane region" description="Helical" evidence="7">
    <location>
        <begin position="410"/>
        <end position="429"/>
    </location>
</feature>
<feature type="transmembrane region" description="Helical" evidence="7">
    <location>
        <begin position="711"/>
        <end position="736"/>
    </location>
</feature>
<evidence type="ECO:0000313" key="10">
    <source>
        <dbReference type="Proteomes" id="UP000002654"/>
    </source>
</evidence>
<feature type="transmembrane region" description="Helical" evidence="7">
    <location>
        <begin position="819"/>
        <end position="844"/>
    </location>
</feature>
<keyword evidence="6 7" id="KW-0472">Membrane</keyword>
<keyword evidence="4 7" id="KW-0812">Transmembrane</keyword>
<name>G4RPC2_THETK</name>
<feature type="transmembrane region" description="Helical" evidence="7">
    <location>
        <begin position="680"/>
        <end position="704"/>
    </location>
</feature>
<sequence length="854" mass="95560">MSRALPVVLALWLAVYIFLASQSARVFGILVYSESKLMPNNVEPAIVDKIIGANQTSNNGTFFVLVYGPDLTTRLSRLDRLLNDEGFTVISPYSIQERAQQIYLSYINDTINNITINFFKNLNYIYSTIYNECIGLDELVRAYREAERNATLLLYATYGAVALNISTPRTEEFLSYYRNFSALYGPDEAVLLAADKAYGNVSWLLQNITWMNWATQNAVNLVARRLLSLKLNASLIELAENVSAVGVEKYLYFKLSSELPPPLRQYLPYVLCQNNTAEAAEIFRRELFRDITARHPPPTMYTIREARELLYGDRYALVIAEGTSAPRLNLTWAVPVSTDILMSQFTETVTSEVPEIDKTTSLAMLAVLLFVLGSVAAPLIILAEVGLTYLAVLGLIYLTSRLLPPYYLSVYIAAPVIFALGVDYNLLILGRYAEERNKGISKDEAIKTTLRFARRAILTSGIVAGLALGSFGFSYLPFMQSIGLTLAASVALVLITAFAATPSILYTLGDRVFWPRGIENIRLHEGRSKLLARSVDLALRRPRSLVVLFLLISILLALFVATHMRITTNPISAMPETQSKRALLLLQTYFRNVTALSTTYLVFDKRPNNQTLIYIKNLPYFVNYTIYQKGKYYIMDLELSVTSTSDELLSAYNYLSRLRSDGLLYIGGDAGWKHVYYKYIYLYFWNIQIYIILATVTVALMLALRSVLTPLRLVATVLMSAVWGMALNVALFQLAIGQLTYWLQPVVLMSLLIAVGTDYDVFIISRIKEEVEKGKDDKSAIKAAIVSTGPIVTGAALILALAFLSIVQSQLTVLEQIGATVAFSAIFDAFIVRPLLVPAIMSLLSKYNWWPSKQ</sequence>
<dbReference type="GeneID" id="11261654"/>
<dbReference type="Gene3D" id="1.20.1640.10">
    <property type="entry name" value="Multidrug efflux transporter AcrB transmembrane domain"/>
    <property type="match status" value="2"/>
</dbReference>
<protein>
    <submittedName>
        <fullName evidence="9">ABC-type antimicrobial peptide transport system, integral membrane protein</fullName>
    </submittedName>
</protein>
<dbReference type="KEGG" id="ttn:TTX_0762"/>
<organism evidence="9 10">
    <name type="scientific">Thermoproteus tenax (strain ATCC 35583 / DSM 2078 / JCM 9277 / NBRC 100435 / Kra 1)</name>
    <dbReference type="NCBI Taxonomy" id="768679"/>
    <lineage>
        <taxon>Archaea</taxon>
        <taxon>Thermoproteota</taxon>
        <taxon>Thermoprotei</taxon>
        <taxon>Thermoproteales</taxon>
        <taxon>Thermoproteaceae</taxon>
        <taxon>Thermoproteus</taxon>
    </lineage>
</organism>
<dbReference type="eggNOG" id="arCOG02175">
    <property type="taxonomic scope" value="Archaea"/>
</dbReference>
<evidence type="ECO:0000256" key="5">
    <source>
        <dbReference type="ARBA" id="ARBA00022989"/>
    </source>
</evidence>
<dbReference type="PATRIC" id="fig|768679.9.peg.772"/>
<accession>G4RPC2</accession>
<dbReference type="AlphaFoldDB" id="G4RPC2"/>